<keyword evidence="2" id="KW-0255">Endonuclease</keyword>
<dbReference type="InterPro" id="IPR044925">
    <property type="entry name" value="His-Me_finger_sf"/>
</dbReference>
<sequence length="157" mass="18359">MTWNDVYEYENGNLYAKSSVNPKYPKGRKVGYVDHRGYVRTKLGSKMTFAHRIIWEMFNGAIPEGKEIDHINGVKSDNRIENLRLCDRHINCKNAAKRRDNSSGVTGVSKTYNGKWVVQIQYNGNRIAKRFDQKEDAVRYAECFYKEKKDFTERHGK</sequence>
<proteinExistence type="predicted"/>
<organism evidence="2 3">
    <name type="scientific">Salmonella phage CTH7</name>
    <dbReference type="NCBI Taxonomy" id="2950460"/>
    <lineage>
        <taxon>Viruses</taxon>
        <taxon>Duplodnaviria</taxon>
        <taxon>Heunggongvirae</taxon>
        <taxon>Uroviricota</taxon>
        <taxon>Caudoviricetes</taxon>
        <taxon>Sarkviridae</taxon>
        <taxon>Guernseyvirinae</taxon>
        <taxon>Jerseyvirus</taxon>
        <taxon>Jerseyvirus CTH7</taxon>
    </lineage>
</organism>
<dbReference type="Pfam" id="PF13392">
    <property type="entry name" value="HNH_3"/>
    <property type="match status" value="1"/>
</dbReference>
<dbReference type="RefSeq" id="YP_010748039.1">
    <property type="nucleotide sequence ID" value="NC_073206.1"/>
</dbReference>
<evidence type="ECO:0000313" key="2">
    <source>
        <dbReference type="EMBL" id="USL89675.1"/>
    </source>
</evidence>
<dbReference type="GeneID" id="79714804"/>
<dbReference type="Proteomes" id="UP001056715">
    <property type="component" value="Segment"/>
</dbReference>
<evidence type="ECO:0000259" key="1">
    <source>
        <dbReference type="Pfam" id="PF13392"/>
    </source>
</evidence>
<dbReference type="Gene3D" id="3.90.75.20">
    <property type="match status" value="1"/>
</dbReference>
<dbReference type="InterPro" id="IPR003615">
    <property type="entry name" value="HNH_nuc"/>
</dbReference>
<keyword evidence="3" id="KW-1185">Reference proteome</keyword>
<evidence type="ECO:0000313" key="3">
    <source>
        <dbReference type="Proteomes" id="UP001056715"/>
    </source>
</evidence>
<dbReference type="EMBL" id="ON409569">
    <property type="protein sequence ID" value="USL89675.1"/>
    <property type="molecule type" value="Genomic_DNA"/>
</dbReference>
<dbReference type="GO" id="GO:0004519">
    <property type="term" value="F:endonuclease activity"/>
    <property type="evidence" value="ECO:0007669"/>
    <property type="project" value="UniProtKB-KW"/>
</dbReference>
<accession>A0A9E7MNB6</accession>
<feature type="domain" description="HNH nuclease" evidence="1">
    <location>
        <begin position="49"/>
        <end position="91"/>
    </location>
</feature>
<protein>
    <submittedName>
        <fullName evidence="2">Homing endonuclease</fullName>
    </submittedName>
</protein>
<name>A0A9E7MNB6_9CAUD</name>
<reference evidence="2" key="1">
    <citation type="submission" date="2022-05" db="EMBL/GenBank/DDBJ databases">
        <authorList>
            <person name="Cao Y."/>
        </authorList>
    </citation>
    <scope>NUCLEOTIDE SEQUENCE</scope>
    <source>
        <strain evidence="2">Yajie Cao</strain>
    </source>
</reference>
<dbReference type="SUPFAM" id="SSF54060">
    <property type="entry name" value="His-Me finger endonucleases"/>
    <property type="match status" value="1"/>
</dbReference>
<dbReference type="KEGG" id="vg:79714804"/>
<keyword evidence="2" id="KW-0540">Nuclease</keyword>
<keyword evidence="2" id="KW-0378">Hydrolase</keyword>